<accession>A0A8J6XKZ5</accession>
<dbReference type="AlphaFoldDB" id="A0A8J6XKZ5"/>
<protein>
    <submittedName>
        <fullName evidence="1">Uncharacterized protein</fullName>
    </submittedName>
</protein>
<comment type="caution">
    <text evidence="1">The sequence shown here is derived from an EMBL/GenBank/DDBJ whole genome shotgun (WGS) entry which is preliminary data.</text>
</comment>
<proteinExistence type="predicted"/>
<dbReference type="EMBL" id="JACXAE010000124">
    <property type="protein sequence ID" value="MBD2778194.1"/>
    <property type="molecule type" value="Genomic_DNA"/>
</dbReference>
<gene>
    <name evidence="1" type="ORF">ICL16_40690</name>
</gene>
<organism evidence="1 2">
    <name type="scientific">Iningainema tapete BLCC-T55</name>
    <dbReference type="NCBI Taxonomy" id="2748662"/>
    <lineage>
        <taxon>Bacteria</taxon>
        <taxon>Bacillati</taxon>
        <taxon>Cyanobacteriota</taxon>
        <taxon>Cyanophyceae</taxon>
        <taxon>Nostocales</taxon>
        <taxon>Scytonemataceae</taxon>
        <taxon>Iningainema tapete</taxon>
    </lineage>
</organism>
<evidence type="ECO:0000313" key="2">
    <source>
        <dbReference type="Proteomes" id="UP000629098"/>
    </source>
</evidence>
<keyword evidence="2" id="KW-1185">Reference proteome</keyword>
<dbReference type="Proteomes" id="UP000629098">
    <property type="component" value="Unassembled WGS sequence"/>
</dbReference>
<dbReference type="RefSeq" id="WP_190837584.1">
    <property type="nucleotide sequence ID" value="NZ_CAWPPI010000124.1"/>
</dbReference>
<sequence>MYLNFCFSQKDDNTGATGQAVAETAILHKLERFQPVFGMSNFSGVFSKYQCVSIPESKIN</sequence>
<name>A0A8J6XKZ5_9CYAN</name>
<evidence type="ECO:0000313" key="1">
    <source>
        <dbReference type="EMBL" id="MBD2778194.1"/>
    </source>
</evidence>
<reference evidence="1" key="1">
    <citation type="submission" date="2020-09" db="EMBL/GenBank/DDBJ databases">
        <title>Iningainema tapete sp. nov. (Scytonemataceae, Cyanobacteria) from greenhouses in central Florida (USA) produces two types of nodularin with biosynthetic potential for microcystin-LR and anabaenopeptins.</title>
        <authorList>
            <person name="Berthold D.E."/>
            <person name="Lefler F.W."/>
            <person name="Huang I.-S."/>
            <person name="Abdulla H."/>
            <person name="Zimba P.V."/>
            <person name="Laughinghouse H.D. IV."/>
        </authorList>
    </citation>
    <scope>NUCLEOTIDE SEQUENCE</scope>
    <source>
        <strain evidence="1">BLCCT55</strain>
    </source>
</reference>